<dbReference type="AlphaFoldDB" id="A0A5R9JEL0"/>
<evidence type="ECO:0000313" key="1">
    <source>
        <dbReference type="EMBL" id="TLU73846.1"/>
    </source>
</evidence>
<proteinExistence type="predicted"/>
<organism evidence="1 2">
    <name type="scientific">Lichenicoccus roseus</name>
    <dbReference type="NCBI Taxonomy" id="2683649"/>
    <lineage>
        <taxon>Bacteria</taxon>
        <taxon>Pseudomonadati</taxon>
        <taxon>Pseudomonadota</taxon>
        <taxon>Alphaproteobacteria</taxon>
        <taxon>Acetobacterales</taxon>
        <taxon>Acetobacteraceae</taxon>
        <taxon>Lichenicoccus</taxon>
    </lineage>
</organism>
<reference evidence="1 2" key="1">
    <citation type="submission" date="2019-05" db="EMBL/GenBank/DDBJ databases">
        <authorList>
            <person name="Pankratov T."/>
            <person name="Grouzdev D."/>
        </authorList>
    </citation>
    <scope>NUCLEOTIDE SEQUENCE [LARGE SCALE GENOMIC DNA]</scope>
    <source>
        <strain evidence="1 2">KEBCLARHB70R</strain>
    </source>
</reference>
<dbReference type="Proteomes" id="UP000305654">
    <property type="component" value="Unassembled WGS sequence"/>
</dbReference>
<accession>A0A5R9JEL0</accession>
<comment type="caution">
    <text evidence="1">The sequence shown here is derived from an EMBL/GenBank/DDBJ whole genome shotgun (WGS) entry which is preliminary data.</text>
</comment>
<keyword evidence="2" id="KW-1185">Reference proteome</keyword>
<dbReference type="RefSeq" id="WP_138324099.1">
    <property type="nucleotide sequence ID" value="NZ_VCDI01000001.1"/>
</dbReference>
<gene>
    <name evidence="1" type="ORF">FE263_01000</name>
</gene>
<sequence>MTRAPITGRLDQLLAAHPGREDVAAAIERQLLQLVAEGWSTLIEACADGLASGAADALRAATPAMPGTELLLPRLAAALSPATLLGLRPGCDAMLALLLAHPLAQQREQVLDALRDGPDETTLVAICASWSRRMLVAALGAIDGVSQRDRLALQERLLALRGELGEIAEAEVEGTGPDDLGEALHAASHRRASEILAERAGVSTAVVETAITRRDRRRLLALCKAAGAGPDEAVALQIQLARICPSEL</sequence>
<name>A0A5R9JEL0_9PROT</name>
<evidence type="ECO:0000313" key="2">
    <source>
        <dbReference type="Proteomes" id="UP000305654"/>
    </source>
</evidence>
<protein>
    <recommendedName>
        <fullName evidence="3">DUF2336 domain-containing protein</fullName>
    </recommendedName>
</protein>
<dbReference type="EMBL" id="VCDI01000001">
    <property type="protein sequence ID" value="TLU73846.1"/>
    <property type="molecule type" value="Genomic_DNA"/>
</dbReference>
<evidence type="ECO:0008006" key="3">
    <source>
        <dbReference type="Google" id="ProtNLM"/>
    </source>
</evidence>